<feature type="compositionally biased region" description="Polar residues" evidence="4">
    <location>
        <begin position="509"/>
        <end position="518"/>
    </location>
</feature>
<evidence type="ECO:0000256" key="5">
    <source>
        <dbReference type="SAM" id="Phobius"/>
    </source>
</evidence>
<evidence type="ECO:0000313" key="8">
    <source>
        <dbReference type="Proteomes" id="UP000298050"/>
    </source>
</evidence>
<gene>
    <name evidence="7" type="ORF">E4634_13650</name>
</gene>
<protein>
    <submittedName>
        <fullName evidence="7">Pyrroloquinoline quinone-dependent dehydrogenase</fullName>
    </submittedName>
</protein>
<keyword evidence="8" id="KW-1185">Reference proteome</keyword>
<evidence type="ECO:0000313" key="7">
    <source>
        <dbReference type="EMBL" id="TGD72565.1"/>
    </source>
</evidence>
<evidence type="ECO:0000259" key="6">
    <source>
        <dbReference type="Pfam" id="PF01011"/>
    </source>
</evidence>
<comment type="caution">
    <text evidence="7">The sequence shown here is derived from an EMBL/GenBank/DDBJ whole genome shotgun (WGS) entry which is preliminary data.</text>
</comment>
<name>A0A4Z0LZT5_9GAMM</name>
<keyword evidence="5" id="KW-0472">Membrane</keyword>
<dbReference type="AlphaFoldDB" id="A0A4Z0LZT5"/>
<feature type="transmembrane region" description="Helical" evidence="5">
    <location>
        <begin position="31"/>
        <end position="50"/>
    </location>
</feature>
<dbReference type="GO" id="GO:0008876">
    <property type="term" value="F:quinoprotein glucose dehydrogenase activity"/>
    <property type="evidence" value="ECO:0007669"/>
    <property type="project" value="TreeGrafter"/>
</dbReference>
<dbReference type="PANTHER" id="PTHR32303">
    <property type="entry name" value="QUINOPROTEIN ALCOHOL DEHYDROGENASE (CYTOCHROME C)"/>
    <property type="match status" value="1"/>
</dbReference>
<feature type="domain" description="Pyrrolo-quinoline quinone repeat" evidence="6">
    <location>
        <begin position="155"/>
        <end position="748"/>
    </location>
</feature>
<dbReference type="PANTHER" id="PTHR32303:SF4">
    <property type="entry name" value="QUINOPROTEIN GLUCOSE DEHYDROGENASE"/>
    <property type="match status" value="1"/>
</dbReference>
<keyword evidence="5" id="KW-0812">Transmembrane</keyword>
<dbReference type="SUPFAM" id="SSF50998">
    <property type="entry name" value="Quinoprotein alcohol dehydrogenase-like"/>
    <property type="match status" value="1"/>
</dbReference>
<comment type="similarity">
    <text evidence="2">Belongs to the bacterial PQQ dehydrogenase family.</text>
</comment>
<feature type="region of interest" description="Disordered" evidence="4">
    <location>
        <begin position="491"/>
        <end position="523"/>
    </location>
</feature>
<dbReference type="OrthoDB" id="9794322at2"/>
<organism evidence="7 8">
    <name type="scientific">Mangrovimicrobium sediminis</name>
    <dbReference type="NCBI Taxonomy" id="2562682"/>
    <lineage>
        <taxon>Bacteria</taxon>
        <taxon>Pseudomonadati</taxon>
        <taxon>Pseudomonadota</taxon>
        <taxon>Gammaproteobacteria</taxon>
        <taxon>Cellvibrionales</taxon>
        <taxon>Halieaceae</taxon>
        <taxon>Mangrovimicrobium</taxon>
    </lineage>
</organism>
<dbReference type="GO" id="GO:0048038">
    <property type="term" value="F:quinone binding"/>
    <property type="evidence" value="ECO:0007669"/>
    <property type="project" value="InterPro"/>
</dbReference>
<dbReference type="EMBL" id="SRLE01000009">
    <property type="protein sequence ID" value="TGD72565.1"/>
    <property type="molecule type" value="Genomic_DNA"/>
</dbReference>
<dbReference type="SMART" id="SM00564">
    <property type="entry name" value="PQQ"/>
    <property type="match status" value="5"/>
</dbReference>
<evidence type="ECO:0000256" key="3">
    <source>
        <dbReference type="ARBA" id="ARBA00023002"/>
    </source>
</evidence>
<feature type="transmembrane region" description="Helical" evidence="5">
    <location>
        <begin position="114"/>
        <end position="134"/>
    </location>
</feature>
<dbReference type="RefSeq" id="WP_135444800.1">
    <property type="nucleotide sequence ID" value="NZ_SRLE01000009.1"/>
</dbReference>
<evidence type="ECO:0000256" key="2">
    <source>
        <dbReference type="ARBA" id="ARBA00008156"/>
    </source>
</evidence>
<dbReference type="Proteomes" id="UP000298050">
    <property type="component" value="Unassembled WGS sequence"/>
</dbReference>
<dbReference type="InterPro" id="IPR011047">
    <property type="entry name" value="Quinoprotein_ADH-like_sf"/>
</dbReference>
<dbReference type="CDD" id="cd10280">
    <property type="entry name" value="PQQ_mGDH"/>
    <property type="match status" value="1"/>
</dbReference>
<dbReference type="InterPro" id="IPR018391">
    <property type="entry name" value="PQQ_b-propeller_rpt"/>
</dbReference>
<evidence type="ECO:0000256" key="1">
    <source>
        <dbReference type="ARBA" id="ARBA00001931"/>
    </source>
</evidence>
<feature type="transmembrane region" description="Helical" evidence="5">
    <location>
        <begin position="80"/>
        <end position="102"/>
    </location>
</feature>
<keyword evidence="5" id="KW-1133">Transmembrane helix</keyword>
<dbReference type="InterPro" id="IPR017511">
    <property type="entry name" value="PQQ_mDH"/>
</dbReference>
<feature type="transmembrane region" description="Helical" evidence="5">
    <location>
        <begin position="57"/>
        <end position="74"/>
    </location>
</feature>
<dbReference type="Gene3D" id="2.140.10.10">
    <property type="entry name" value="Quinoprotein alcohol dehydrogenase-like superfamily"/>
    <property type="match status" value="2"/>
</dbReference>
<proteinExistence type="inferred from homology"/>
<evidence type="ECO:0000256" key="4">
    <source>
        <dbReference type="SAM" id="MobiDB-lite"/>
    </source>
</evidence>
<comment type="cofactor">
    <cofactor evidence="1">
        <name>pyrroloquinoline quinone</name>
        <dbReference type="ChEBI" id="CHEBI:58442"/>
    </cofactor>
</comment>
<dbReference type="InterPro" id="IPR002372">
    <property type="entry name" value="PQQ_rpt_dom"/>
</dbReference>
<dbReference type="GO" id="GO:0016020">
    <property type="term" value="C:membrane"/>
    <property type="evidence" value="ECO:0007669"/>
    <property type="project" value="InterPro"/>
</dbReference>
<sequence length="775" mass="82561">MPRLATWIFTALFAALGIAHAIGGTQLLLAGGSGYFLLAGVLLLGTALALGLGRGAAVSLYGLYLLLTLGWSWWEVGLDGWALAPRLLQPAVLGLLFTALPFSALRGRPWRGTVTLPALACCALVAIAGIAAVLPDTRPLYKIPPEQVAEAASEWRNWGNTPGGTRFVASNQINTVNVDQLELAWRYDSDLPLPLYPNFEVTPLMADGRLYACLKAGVVVALEAESGREVWRYTTPDLDSFDFTAVFGAKCRGVSFYESPQPQAQCGQRVIFASPDGRLRAVDAATGEACAGFGKNGAVDLHAGMARQLPESRRKVAAIPSSPPAIIDGVIVVGQTVSDLASLDAPSGVVRGYDAETGALRWAWNAAQAEGEDPDDAYARATPNAWGPISGDPDLGLVFVPLGNSPPDYYGGQRPESLDRFTTAIIALDAASGRLRWSFQTVHHDLWDYDLAAQPVAVDLPGEYGKVPALLVPTKLAEIFVLDRRTGRPIDPVIEQPVPQGGVPGERTAPTQPQTTGFPSLAGPKLREEDMWGMTPLDQLWCRLRFRQANYEGPFTPVTEQDTIMFPGTAGGINWGSVSVDTERGLLVVNTLRFANFGRLIRREQAAAEKFGGKEGTAVFEQAGTPYIFAQSTFMSPLGVPCQRPPYGTIHGLDLASRRQVWSHSFGTSAKSGPFNIPTLLPIRMGVPNMGGSIITAGGVAFIGAAQDRKLRALDSASGRELWSYELPAIAAATPMSFVSASDGRQYVVIAAGGHYGIPGPSAAAILAFALPRAE</sequence>
<reference evidence="7 8" key="1">
    <citation type="submission" date="2019-04" db="EMBL/GenBank/DDBJ databases">
        <title>Taxonomy of novel Haliea sp. from mangrove soil of West Coast of India.</title>
        <authorList>
            <person name="Verma A."/>
            <person name="Kumar P."/>
            <person name="Krishnamurthi S."/>
        </authorList>
    </citation>
    <scope>NUCLEOTIDE SEQUENCE [LARGE SCALE GENOMIC DNA]</scope>
    <source>
        <strain evidence="7 8">SAOS-164</strain>
    </source>
</reference>
<dbReference type="Pfam" id="PF01011">
    <property type="entry name" value="PQQ"/>
    <property type="match status" value="1"/>
</dbReference>
<keyword evidence="3" id="KW-0560">Oxidoreductase</keyword>
<accession>A0A4Z0LZT5</accession>